<dbReference type="InterPro" id="IPR018484">
    <property type="entry name" value="FGGY_N"/>
</dbReference>
<dbReference type="EC" id="2.7.1.30" evidence="9"/>
<dbReference type="Pfam" id="PF00370">
    <property type="entry name" value="FGGY_N"/>
    <property type="match status" value="1"/>
</dbReference>
<evidence type="ECO:0000256" key="7">
    <source>
        <dbReference type="ARBA" id="ARBA00022840"/>
    </source>
</evidence>
<dbReference type="SUPFAM" id="SSF53067">
    <property type="entry name" value="Actin-like ATPase domain"/>
    <property type="match status" value="2"/>
</dbReference>
<feature type="binding site" evidence="9">
    <location>
        <position position="246"/>
    </location>
    <ligand>
        <name>glycerol</name>
        <dbReference type="ChEBI" id="CHEBI:17754"/>
    </ligand>
</feature>
<feature type="binding site" evidence="9">
    <location>
        <position position="310"/>
    </location>
    <ligand>
        <name>ADP</name>
        <dbReference type="ChEBI" id="CHEBI:456216"/>
    </ligand>
</feature>
<evidence type="ECO:0000313" key="14">
    <source>
        <dbReference type="Proteomes" id="UP000013966"/>
    </source>
</evidence>
<feature type="binding site" evidence="9">
    <location>
        <position position="136"/>
    </location>
    <ligand>
        <name>sn-glycerol 3-phosphate</name>
        <dbReference type="ChEBI" id="CHEBI:57597"/>
    </ligand>
</feature>
<gene>
    <name evidence="9" type="primary">glpK</name>
    <name evidence="13" type="ORF">BRPE64_CCDS00370</name>
</gene>
<comment type="pathway">
    <text evidence="1 9">Polyol metabolism; glycerol degradation via glycerol kinase pathway; sn-glycerol 3-phosphate from glycerol: step 1/1.</text>
</comment>
<dbReference type="UniPathway" id="UPA00618">
    <property type="reaction ID" value="UER00672"/>
</dbReference>
<dbReference type="NCBIfam" id="NF000756">
    <property type="entry name" value="PRK00047.1"/>
    <property type="match status" value="1"/>
</dbReference>
<dbReference type="InterPro" id="IPR018485">
    <property type="entry name" value="FGGY_C"/>
</dbReference>
<feature type="binding site" evidence="9">
    <location>
        <position position="85"/>
    </location>
    <ligand>
        <name>sn-glycerol 3-phosphate</name>
        <dbReference type="ChEBI" id="CHEBI:57597"/>
    </ligand>
</feature>
<dbReference type="PANTHER" id="PTHR10196:SF69">
    <property type="entry name" value="GLYCEROL KINASE"/>
    <property type="match status" value="1"/>
</dbReference>
<comment type="activity regulation">
    <text evidence="9">Inhibited by fructose 1,6-bisphosphate (FBP).</text>
</comment>
<feature type="binding site" evidence="9">
    <location>
        <position position="84"/>
    </location>
    <ligand>
        <name>glycerol</name>
        <dbReference type="ChEBI" id="CHEBI:17754"/>
    </ligand>
</feature>
<feature type="binding site" evidence="9">
    <location>
        <position position="314"/>
    </location>
    <ligand>
        <name>ATP</name>
        <dbReference type="ChEBI" id="CHEBI:30616"/>
    </ligand>
</feature>
<dbReference type="InterPro" id="IPR000577">
    <property type="entry name" value="Carb_kinase_FGGY"/>
</dbReference>
<feature type="binding site" evidence="9">
    <location>
        <position position="267"/>
    </location>
    <ligand>
        <name>ATP</name>
        <dbReference type="ChEBI" id="CHEBI:30616"/>
    </ligand>
</feature>
<feature type="binding site" evidence="9">
    <location>
        <position position="415"/>
    </location>
    <ligand>
        <name>ADP</name>
        <dbReference type="ChEBI" id="CHEBI:456216"/>
    </ligand>
</feature>
<feature type="binding site" evidence="9">
    <location>
        <position position="14"/>
    </location>
    <ligand>
        <name>ATP</name>
        <dbReference type="ChEBI" id="CHEBI:30616"/>
    </ligand>
</feature>
<dbReference type="InterPro" id="IPR005999">
    <property type="entry name" value="Glycerol_kin"/>
</dbReference>
<keyword evidence="3 9" id="KW-0808">Transferase</keyword>
<feature type="binding site" evidence="9">
    <location>
        <position position="310"/>
    </location>
    <ligand>
        <name>ATP</name>
        <dbReference type="ChEBI" id="CHEBI:30616"/>
    </ligand>
</feature>
<evidence type="ECO:0000256" key="9">
    <source>
        <dbReference type="HAMAP-Rule" id="MF_00186"/>
    </source>
</evidence>
<evidence type="ECO:0000256" key="6">
    <source>
        <dbReference type="ARBA" id="ARBA00022798"/>
    </source>
</evidence>
<feature type="binding site" evidence="9">
    <location>
        <position position="411"/>
    </location>
    <ligand>
        <name>ATP</name>
        <dbReference type="ChEBI" id="CHEBI:30616"/>
    </ligand>
</feature>
<dbReference type="STRING" id="758793.BRPE64_CCDS00370"/>
<dbReference type="Gene3D" id="3.30.420.40">
    <property type="match status" value="2"/>
</dbReference>
<accession>R4WXU6</accession>
<feature type="binding site" evidence="9">
    <location>
        <position position="18"/>
    </location>
    <ligand>
        <name>ADP</name>
        <dbReference type="ChEBI" id="CHEBI:456216"/>
    </ligand>
</feature>
<evidence type="ECO:0000256" key="3">
    <source>
        <dbReference type="ARBA" id="ARBA00022679"/>
    </source>
</evidence>
<dbReference type="Proteomes" id="UP000013966">
    <property type="component" value="Chromosome 3"/>
</dbReference>
<name>R4WXU6_9BURK</name>
<keyword evidence="14" id="KW-1185">Reference proteome</keyword>
<dbReference type="EMBL" id="AP013060">
    <property type="protein sequence ID" value="BAN26120.1"/>
    <property type="molecule type" value="Genomic_DNA"/>
</dbReference>
<feature type="binding site" evidence="9">
    <location>
        <position position="15"/>
    </location>
    <ligand>
        <name>ATP</name>
        <dbReference type="ChEBI" id="CHEBI:30616"/>
    </ligand>
</feature>
<feature type="binding site" evidence="9">
    <location>
        <position position="16"/>
    </location>
    <ligand>
        <name>ATP</name>
        <dbReference type="ChEBI" id="CHEBI:30616"/>
    </ligand>
</feature>
<keyword evidence="4 9" id="KW-0547">Nucleotide-binding</keyword>
<evidence type="ECO:0000256" key="2">
    <source>
        <dbReference type="ARBA" id="ARBA00009156"/>
    </source>
</evidence>
<feature type="binding site" evidence="9">
    <location>
        <position position="84"/>
    </location>
    <ligand>
        <name>sn-glycerol 3-phosphate</name>
        <dbReference type="ChEBI" id="CHEBI:57597"/>
    </ligand>
</feature>
<comment type="function">
    <text evidence="9">Key enzyme in the regulation of glycerol uptake and metabolism. Catalyzes the phosphorylation of glycerol to yield sn-glycerol 3-phosphate.</text>
</comment>
<dbReference type="NCBIfam" id="TIGR01311">
    <property type="entry name" value="glycerol_kin"/>
    <property type="match status" value="1"/>
</dbReference>
<dbReference type="GO" id="GO:0005829">
    <property type="term" value="C:cytosol"/>
    <property type="evidence" value="ECO:0007669"/>
    <property type="project" value="TreeGrafter"/>
</dbReference>
<evidence type="ECO:0000256" key="4">
    <source>
        <dbReference type="ARBA" id="ARBA00022741"/>
    </source>
</evidence>
<evidence type="ECO:0000256" key="10">
    <source>
        <dbReference type="RuleBase" id="RU003733"/>
    </source>
</evidence>
<dbReference type="InterPro" id="IPR018483">
    <property type="entry name" value="Carb_kinase_FGGY_CS"/>
</dbReference>
<feature type="binding site" evidence="9">
    <location>
        <position position="245"/>
    </location>
    <ligand>
        <name>sn-glycerol 3-phosphate</name>
        <dbReference type="ChEBI" id="CHEBI:57597"/>
    </ligand>
</feature>
<evidence type="ECO:0000256" key="5">
    <source>
        <dbReference type="ARBA" id="ARBA00022777"/>
    </source>
</evidence>
<dbReference type="PROSITE" id="PS00445">
    <property type="entry name" value="FGGY_KINASES_2"/>
    <property type="match status" value="1"/>
</dbReference>
<dbReference type="GO" id="GO:0006072">
    <property type="term" value="P:glycerol-3-phosphate metabolic process"/>
    <property type="evidence" value="ECO:0007669"/>
    <property type="project" value="InterPro"/>
</dbReference>
<dbReference type="RefSeq" id="WP_016346831.1">
    <property type="nucleotide sequence ID" value="NC_021288.1"/>
</dbReference>
<feature type="binding site" evidence="9">
    <location>
        <position position="85"/>
    </location>
    <ligand>
        <name>glycerol</name>
        <dbReference type="ChEBI" id="CHEBI:17754"/>
    </ligand>
</feature>
<dbReference type="GO" id="GO:0005524">
    <property type="term" value="F:ATP binding"/>
    <property type="evidence" value="ECO:0007669"/>
    <property type="project" value="UniProtKB-UniRule"/>
</dbReference>
<comment type="similarity">
    <text evidence="2 9 10">Belongs to the FGGY kinase family.</text>
</comment>
<dbReference type="PIRSF" id="PIRSF000538">
    <property type="entry name" value="GlpK"/>
    <property type="match status" value="1"/>
</dbReference>
<comment type="catalytic activity">
    <reaction evidence="8 9">
        <text>glycerol + ATP = sn-glycerol 3-phosphate + ADP + H(+)</text>
        <dbReference type="Rhea" id="RHEA:21644"/>
        <dbReference type="ChEBI" id="CHEBI:15378"/>
        <dbReference type="ChEBI" id="CHEBI:17754"/>
        <dbReference type="ChEBI" id="CHEBI:30616"/>
        <dbReference type="ChEBI" id="CHEBI:57597"/>
        <dbReference type="ChEBI" id="CHEBI:456216"/>
        <dbReference type="EC" id="2.7.1.30"/>
    </reaction>
</comment>
<feature type="domain" description="Carbohydrate kinase FGGY N-terminal" evidence="11">
    <location>
        <begin position="7"/>
        <end position="252"/>
    </location>
</feature>
<dbReference type="PANTHER" id="PTHR10196">
    <property type="entry name" value="SUGAR KINASE"/>
    <property type="match status" value="1"/>
</dbReference>
<dbReference type="HOGENOM" id="CLU_009281_2_3_4"/>
<dbReference type="AlphaFoldDB" id="R4WXU6"/>
<evidence type="ECO:0000259" key="12">
    <source>
        <dbReference type="Pfam" id="PF02782"/>
    </source>
</evidence>
<dbReference type="GO" id="GO:0019563">
    <property type="term" value="P:glycerol catabolic process"/>
    <property type="evidence" value="ECO:0007669"/>
    <property type="project" value="UniProtKB-UniRule"/>
</dbReference>
<dbReference type="CDD" id="cd07786">
    <property type="entry name" value="FGGY_EcGK_like"/>
    <property type="match status" value="1"/>
</dbReference>
<dbReference type="FunFam" id="3.30.420.40:FF:000008">
    <property type="entry name" value="Glycerol kinase"/>
    <property type="match status" value="1"/>
</dbReference>
<dbReference type="OrthoDB" id="9805576at2"/>
<keyword evidence="5 9" id="KW-0418">Kinase</keyword>
<feature type="binding site" evidence="9">
    <location>
        <position position="411"/>
    </location>
    <ligand>
        <name>ADP</name>
        <dbReference type="ChEBI" id="CHEBI:456216"/>
    </ligand>
</feature>
<feature type="binding site" evidence="9">
    <location>
        <position position="14"/>
    </location>
    <ligand>
        <name>sn-glycerol 3-phosphate</name>
        <dbReference type="ChEBI" id="CHEBI:57597"/>
    </ligand>
</feature>
<dbReference type="FunFam" id="3.30.420.40:FF:000007">
    <property type="entry name" value="Glycerol kinase"/>
    <property type="match status" value="1"/>
</dbReference>
<evidence type="ECO:0000313" key="13">
    <source>
        <dbReference type="EMBL" id="BAN26120.1"/>
    </source>
</evidence>
<keyword evidence="6 9" id="KW-0319">Glycerol metabolism</keyword>
<feature type="binding site" evidence="9">
    <location>
        <position position="245"/>
    </location>
    <ligand>
        <name>glycerol</name>
        <dbReference type="ChEBI" id="CHEBI:17754"/>
    </ligand>
</feature>
<keyword evidence="7 9" id="KW-0067">ATP-binding</keyword>
<reference evidence="13 14" key="2">
    <citation type="journal article" date="2018" name="Int. J. Syst. Evol. Microbiol.">
        <title>Burkholderia insecticola sp. nov., a gut symbiotic bacterium of the bean bug Riptortus pedestris.</title>
        <authorList>
            <person name="Takeshita K."/>
            <person name="Tamaki H."/>
            <person name="Ohbayashi T."/>
            <person name="Meng X.-Y."/>
            <person name="Sone T."/>
            <person name="Mitani Y."/>
            <person name="Peeters C."/>
            <person name="Kikuchi Y."/>
            <person name="Vandamme P."/>
        </authorList>
    </citation>
    <scope>NUCLEOTIDE SEQUENCE [LARGE SCALE GENOMIC DNA]</scope>
    <source>
        <strain evidence="13">RPE64</strain>
    </source>
</reference>
<dbReference type="Pfam" id="PF02782">
    <property type="entry name" value="FGGY_C"/>
    <property type="match status" value="1"/>
</dbReference>
<evidence type="ECO:0000256" key="1">
    <source>
        <dbReference type="ARBA" id="ARBA00005190"/>
    </source>
</evidence>
<feature type="binding site" evidence="9">
    <location>
        <position position="14"/>
    </location>
    <ligand>
        <name>ADP</name>
        <dbReference type="ChEBI" id="CHEBI:456216"/>
    </ligand>
</feature>
<reference evidence="13 14" key="1">
    <citation type="journal article" date="2013" name="Genome Announc.">
        <title>Complete Genome Sequence of Burkholderia sp. Strain RPE64, Bacterial Symbiont of the Bean Bug Riptortus pedestris.</title>
        <authorList>
            <person name="Shibata T.F."/>
            <person name="Maeda T."/>
            <person name="Nikoh N."/>
            <person name="Yamaguchi K."/>
            <person name="Oshima K."/>
            <person name="Hattori M."/>
            <person name="Nishiyama T."/>
            <person name="Hasebe M."/>
            <person name="Fukatsu T."/>
            <person name="Kikuchi Y."/>
            <person name="Shigenobu S."/>
        </authorList>
    </citation>
    <scope>NUCLEOTIDE SEQUENCE [LARGE SCALE GENOMIC DNA]</scope>
</reference>
<protein>
    <recommendedName>
        <fullName evidence="9">Glycerol kinase</fullName>
        <ecNumber evidence="9">2.7.1.30</ecNumber>
    </recommendedName>
    <alternativeName>
        <fullName evidence="9">ATP:glycerol 3-phosphotransferase</fullName>
    </alternativeName>
    <alternativeName>
        <fullName evidence="9">Glycerokinase</fullName>
        <shortName evidence="9">GK</shortName>
    </alternativeName>
</protein>
<evidence type="ECO:0000256" key="8">
    <source>
        <dbReference type="ARBA" id="ARBA00052101"/>
    </source>
</evidence>
<feature type="binding site" evidence="9">
    <location>
        <position position="136"/>
    </location>
    <ligand>
        <name>glycerol</name>
        <dbReference type="ChEBI" id="CHEBI:17754"/>
    </ligand>
</feature>
<evidence type="ECO:0000259" key="11">
    <source>
        <dbReference type="Pfam" id="PF00370"/>
    </source>
</evidence>
<dbReference type="PATRIC" id="fig|758793.3.peg.4366"/>
<dbReference type="GO" id="GO:0004370">
    <property type="term" value="F:glycerol kinase activity"/>
    <property type="evidence" value="ECO:0007669"/>
    <property type="project" value="UniProtKB-UniRule"/>
</dbReference>
<organism evidence="13 14">
    <name type="scientific">Caballeronia insecticola</name>
    <dbReference type="NCBI Taxonomy" id="758793"/>
    <lineage>
        <taxon>Bacteria</taxon>
        <taxon>Pseudomonadati</taxon>
        <taxon>Pseudomonadota</taxon>
        <taxon>Betaproteobacteria</taxon>
        <taxon>Burkholderiales</taxon>
        <taxon>Burkholderiaceae</taxon>
        <taxon>Caballeronia</taxon>
    </lineage>
</organism>
<sequence length="511" mass="54548">MSQQRFILALDQGTTSSRAILFTRSGGIAASAQREFAQHYPQPGWVEHDPLDIWQSQLDVACEAMLKAGARGAEIAAIGIANQRETTLLWDRKTGAPVGPAIVWQDRRTAPHCTRLIDGGAQTLIERKTGLRIDPYFSATKLAWLLDSAPGLRARARAGELAFGTVDSWLIWHLSGRRAHVTDVSNAARTALFDIRACRWDDELLALFDIPRAVLPEVAPSSGVIAHTDEALFGAAIPITGVAGDQQAATFGQGCIEPGLVKNTYGTGLFMLMNTGAQPVASKHRLLTTIGWQLDGKLSYALEGAVFMGGAIVQWLRDGLGIIESAADIGTLAAQCASSEGVVLAPAFAGLGAPYWDPYARGTLLGMTRGTTRAHIARAALEAIALQTVDVLDAMEADAGIAVSELRADGGASQNDLLMQIQADLLDRPVVRPPVTETTALGAACLAGIGSSFWSGLDEITQAWPAARRFEPAMAAHERAVHLERWHRAIDRARAWETPEASAAQSNSVTV</sequence>
<dbReference type="KEGG" id="buo:BRPE64_CCDS00370"/>
<feature type="binding site" evidence="9">
    <location>
        <position position="267"/>
    </location>
    <ligand>
        <name>ADP</name>
        <dbReference type="ChEBI" id="CHEBI:456216"/>
    </ligand>
</feature>
<dbReference type="HAMAP" id="MF_00186">
    <property type="entry name" value="Glycerol_kin"/>
    <property type="match status" value="1"/>
</dbReference>
<proteinExistence type="inferred from homology"/>
<feature type="domain" description="Carbohydrate kinase FGGY C-terminal" evidence="12">
    <location>
        <begin position="262"/>
        <end position="449"/>
    </location>
</feature>
<dbReference type="InterPro" id="IPR043129">
    <property type="entry name" value="ATPase_NBD"/>
</dbReference>